<reference evidence="3 4" key="1">
    <citation type="submission" date="2020-08" db="EMBL/GenBank/DDBJ databases">
        <title>Above-ground endophytic microbial communities from plants in different locations in the United States.</title>
        <authorList>
            <person name="Frank C."/>
        </authorList>
    </citation>
    <scope>NUCLEOTIDE SEQUENCE [LARGE SCALE GENOMIC DNA]</scope>
    <source>
        <strain evidence="3 4">WP4_2_2</strain>
    </source>
</reference>
<comment type="subcellular location">
    <subcellularLocation>
        <location evidence="2">Cell membrane</location>
        <topology evidence="2">Lipid-anchor</topology>
    </subcellularLocation>
</comment>
<gene>
    <name evidence="3" type="ORF">F4827_004688</name>
</gene>
<accession>A0A7W9U0I5</accession>
<dbReference type="GO" id="GO:0015562">
    <property type="term" value="F:efflux transmembrane transporter activity"/>
    <property type="evidence" value="ECO:0007669"/>
    <property type="project" value="InterPro"/>
</dbReference>
<proteinExistence type="inferred from homology"/>
<dbReference type="InterPro" id="IPR003423">
    <property type="entry name" value="OMP_efflux"/>
</dbReference>
<sequence length="487" mass="52774">MNPTNNRNRQARFAFGPLLLSGAFLLTGCNLAPNYVRPQVSVDGFFAHRQQAPGGQAPLGQNWWTAFGDAQLDSLVDNALAANLDLKTAVARIEQARAALESSDSFLWPTVDTRPGFTRNRVSGTVDNALPKRMMRTWAVPLNASYEVDLWGRVRGDIKAGEENLLSSEAAAESARLSIAAEVSSLYLTLKYTDLDIIQLRHAIDLRRVALQLNEGRRKAGVASDLDVLRAETELSTTEADLADAVQTRENLVDGLAVLCGRSATDFTVSTNYSPLTIPVVPVGLPAELIERRPDVYAAERQLIAANEQIGIARTAYLPSLTLTADGGFASRDLGTFLDRNSSVWSLAVGLGLTIFDGGRRDALVRSATAGYDGTRALYEKSVLEAIREVQDSLNDIEASRARVTKYVEASRTSEATASLSRSRYRHGYISYFEVVDSDRNALNAQRTLIHSQQALAVSTVSLVKALGGGWQSSDLEVRSASGGPAR</sequence>
<keyword evidence="2" id="KW-1134">Transmembrane beta strand</keyword>
<evidence type="ECO:0000256" key="1">
    <source>
        <dbReference type="ARBA" id="ARBA00007613"/>
    </source>
</evidence>
<keyword evidence="2" id="KW-0472">Membrane</keyword>
<dbReference type="PANTHER" id="PTHR30203">
    <property type="entry name" value="OUTER MEMBRANE CATION EFFLUX PROTEIN"/>
    <property type="match status" value="1"/>
</dbReference>
<evidence type="ECO:0000313" key="3">
    <source>
        <dbReference type="EMBL" id="MBB6104823.1"/>
    </source>
</evidence>
<dbReference type="InterPro" id="IPR010131">
    <property type="entry name" value="MdtP/NodT-like"/>
</dbReference>
<dbReference type="GO" id="GO:0005886">
    <property type="term" value="C:plasma membrane"/>
    <property type="evidence" value="ECO:0007669"/>
    <property type="project" value="UniProtKB-SubCell"/>
</dbReference>
<keyword evidence="2" id="KW-0564">Palmitate</keyword>
<keyword evidence="4" id="KW-1185">Reference proteome</keyword>
<dbReference type="EMBL" id="JACHBW010000014">
    <property type="protein sequence ID" value="MBB6104823.1"/>
    <property type="molecule type" value="Genomic_DNA"/>
</dbReference>
<dbReference type="Pfam" id="PF02321">
    <property type="entry name" value="OEP"/>
    <property type="match status" value="2"/>
</dbReference>
<dbReference type="Proteomes" id="UP000571554">
    <property type="component" value="Unassembled WGS sequence"/>
</dbReference>
<dbReference type="NCBIfam" id="TIGR01845">
    <property type="entry name" value="outer_NodT"/>
    <property type="match status" value="1"/>
</dbReference>
<name>A0A7W9U0I5_9BURK</name>
<evidence type="ECO:0000256" key="2">
    <source>
        <dbReference type="RuleBase" id="RU362097"/>
    </source>
</evidence>
<dbReference type="PROSITE" id="PS51257">
    <property type="entry name" value="PROKAR_LIPOPROTEIN"/>
    <property type="match status" value="1"/>
</dbReference>
<comment type="similarity">
    <text evidence="1 2">Belongs to the outer membrane factor (OMF) (TC 1.B.17) family.</text>
</comment>
<comment type="caution">
    <text evidence="3">The sequence shown here is derived from an EMBL/GenBank/DDBJ whole genome shotgun (WGS) entry which is preliminary data.</text>
</comment>
<dbReference type="PANTHER" id="PTHR30203:SF33">
    <property type="entry name" value="BLR4455 PROTEIN"/>
    <property type="match status" value="1"/>
</dbReference>
<keyword evidence="2" id="KW-0812">Transmembrane</keyword>
<dbReference type="Gene3D" id="1.20.1600.10">
    <property type="entry name" value="Outer membrane efflux proteins (OEP)"/>
    <property type="match status" value="1"/>
</dbReference>
<protein>
    <submittedName>
        <fullName evidence="3">Multidrug efflux system outer membrane protein</fullName>
    </submittedName>
</protein>
<keyword evidence="2" id="KW-0449">Lipoprotein</keyword>
<dbReference type="Gene3D" id="2.20.200.10">
    <property type="entry name" value="Outer membrane efflux proteins (OEP)"/>
    <property type="match status" value="1"/>
</dbReference>
<dbReference type="RefSeq" id="WP_183727520.1">
    <property type="nucleotide sequence ID" value="NZ_JACHBW010000014.1"/>
</dbReference>
<dbReference type="AlphaFoldDB" id="A0A7W9U0I5"/>
<dbReference type="SUPFAM" id="SSF56954">
    <property type="entry name" value="Outer membrane efflux proteins (OEP)"/>
    <property type="match status" value="1"/>
</dbReference>
<organism evidence="3 4">
    <name type="scientific">Paraburkholderia bannensis</name>
    <dbReference type="NCBI Taxonomy" id="765414"/>
    <lineage>
        <taxon>Bacteria</taxon>
        <taxon>Pseudomonadati</taxon>
        <taxon>Pseudomonadota</taxon>
        <taxon>Betaproteobacteria</taxon>
        <taxon>Burkholderiales</taxon>
        <taxon>Burkholderiaceae</taxon>
        <taxon>Paraburkholderia</taxon>
    </lineage>
</organism>
<evidence type="ECO:0000313" key="4">
    <source>
        <dbReference type="Proteomes" id="UP000571554"/>
    </source>
</evidence>